<name>W2PLK7_PHYN3</name>
<organism evidence="1 2">
    <name type="scientific">Phytophthora nicotianae (strain INRA-310)</name>
    <name type="common">Phytophthora parasitica</name>
    <dbReference type="NCBI Taxonomy" id="761204"/>
    <lineage>
        <taxon>Eukaryota</taxon>
        <taxon>Sar</taxon>
        <taxon>Stramenopiles</taxon>
        <taxon>Oomycota</taxon>
        <taxon>Peronosporomycetes</taxon>
        <taxon>Peronosporales</taxon>
        <taxon>Peronosporaceae</taxon>
        <taxon>Phytophthora</taxon>
    </lineage>
</organism>
<protein>
    <submittedName>
        <fullName evidence="1">Uncharacterized protein</fullName>
    </submittedName>
</protein>
<dbReference type="GeneID" id="20192655"/>
<dbReference type="AlphaFoldDB" id="W2PLK7"/>
<proteinExistence type="predicted"/>
<dbReference type="VEuPathDB" id="FungiDB:PPTG_24056"/>
<evidence type="ECO:0000313" key="2">
    <source>
        <dbReference type="Proteomes" id="UP000018817"/>
    </source>
</evidence>
<dbReference type="EMBL" id="KI669625">
    <property type="protein sequence ID" value="ETN01506.1"/>
    <property type="molecule type" value="Genomic_DNA"/>
</dbReference>
<sequence>MYDSFPRYQNSIAYHCLTPFDSFVEKREVTHAPTKTSTSSDRFCITT</sequence>
<evidence type="ECO:0000313" key="1">
    <source>
        <dbReference type="EMBL" id="ETN01506.1"/>
    </source>
</evidence>
<dbReference type="Proteomes" id="UP000018817">
    <property type="component" value="Unassembled WGS sequence"/>
</dbReference>
<gene>
    <name evidence="1" type="ORF">PPTG_24056</name>
</gene>
<dbReference type="RefSeq" id="XP_008913195.1">
    <property type="nucleotide sequence ID" value="XM_008914947.1"/>
</dbReference>
<reference evidence="1 2" key="2">
    <citation type="submission" date="2013-11" db="EMBL/GenBank/DDBJ databases">
        <title>The Genome Sequence of Phytophthora parasitica INRA-310.</title>
        <authorList>
            <consortium name="The Broad Institute Genomics Platform"/>
            <person name="Russ C."/>
            <person name="Tyler B."/>
            <person name="Panabieres F."/>
            <person name="Shan W."/>
            <person name="Tripathy S."/>
            <person name="Grunwald N."/>
            <person name="Machado M."/>
            <person name="Johnson C.S."/>
            <person name="Arredondo F."/>
            <person name="Hong C."/>
            <person name="Coffey M."/>
            <person name="Young S.K."/>
            <person name="Zeng Q."/>
            <person name="Gargeya S."/>
            <person name="Fitzgerald M."/>
            <person name="Abouelleil A."/>
            <person name="Alvarado L."/>
            <person name="Chapman S.B."/>
            <person name="Gainer-Dewar J."/>
            <person name="Goldberg J."/>
            <person name="Griggs A."/>
            <person name="Gujja S."/>
            <person name="Hansen M."/>
            <person name="Howarth C."/>
            <person name="Imamovic A."/>
            <person name="Ireland A."/>
            <person name="Larimer J."/>
            <person name="McCowan C."/>
            <person name="Murphy C."/>
            <person name="Pearson M."/>
            <person name="Poon T.W."/>
            <person name="Priest M."/>
            <person name="Roberts A."/>
            <person name="Saif S."/>
            <person name="Shea T."/>
            <person name="Sykes S."/>
            <person name="Wortman J."/>
            <person name="Nusbaum C."/>
            <person name="Birren B."/>
        </authorList>
    </citation>
    <scope>NUCLEOTIDE SEQUENCE [LARGE SCALE GENOMIC DNA]</scope>
    <source>
        <strain evidence="1 2">INRA-310</strain>
    </source>
</reference>
<accession>W2PLK7</accession>
<reference evidence="2" key="1">
    <citation type="submission" date="2011-12" db="EMBL/GenBank/DDBJ databases">
        <authorList>
            <consortium name="The Broad Institute Genome Sequencing Platform"/>
            <person name="Russ C."/>
            <person name="Tyler B."/>
            <person name="Panabieres F."/>
            <person name="Shan W."/>
            <person name="Tripathy S."/>
            <person name="Grunwald N."/>
            <person name="Machado M."/>
            <person name="Young S.K."/>
            <person name="Zeng Q."/>
            <person name="Gargeya S."/>
            <person name="Fitzgerald M."/>
            <person name="Haas B."/>
            <person name="Abouelleil A."/>
            <person name="Alvarado L."/>
            <person name="Arachchi H.M."/>
            <person name="Berlin A."/>
            <person name="Chapman S.B."/>
            <person name="Gearin G."/>
            <person name="Goldberg J."/>
            <person name="Griggs A."/>
            <person name="Gujja S."/>
            <person name="Hansen M."/>
            <person name="Heiman D."/>
            <person name="Howarth C."/>
            <person name="Larimer J."/>
            <person name="Lui A."/>
            <person name="MacDonald P.J.P."/>
            <person name="McCowen C."/>
            <person name="Montmayeur A."/>
            <person name="Murphy C."/>
            <person name="Neiman D."/>
            <person name="Pearson M."/>
            <person name="Priest M."/>
            <person name="Roberts A."/>
            <person name="Saif S."/>
            <person name="Shea T."/>
            <person name="Sisk P."/>
            <person name="Stolte C."/>
            <person name="Sykes S."/>
            <person name="Wortman J."/>
            <person name="Nusbaum C."/>
            <person name="Birren B."/>
        </authorList>
    </citation>
    <scope>NUCLEOTIDE SEQUENCE [LARGE SCALE GENOMIC DNA]</scope>
    <source>
        <strain evidence="2">INRA-310</strain>
    </source>
</reference>